<name>A0A4R6DSC3_9RHOO</name>
<comment type="similarity">
    <text evidence="2">Belongs to the FdhE family.</text>
</comment>
<feature type="domain" description="FdhE C-terminal" evidence="6">
    <location>
        <begin position="229"/>
        <end position="304"/>
    </location>
</feature>
<dbReference type="Proteomes" id="UP000295129">
    <property type="component" value="Unassembled WGS sequence"/>
</dbReference>
<dbReference type="PANTHER" id="PTHR37689">
    <property type="entry name" value="PROTEIN FDHE"/>
    <property type="match status" value="1"/>
</dbReference>
<dbReference type="PIRSF" id="PIRSF018296">
    <property type="entry name" value="Format_dh_formtn"/>
    <property type="match status" value="1"/>
</dbReference>
<dbReference type="CDD" id="cd16341">
    <property type="entry name" value="FdhE"/>
    <property type="match status" value="1"/>
</dbReference>
<dbReference type="HAMAP" id="MF_00611">
    <property type="entry name" value="FdeH"/>
    <property type="match status" value="1"/>
</dbReference>
<dbReference type="AlphaFoldDB" id="A0A4R6DSC3"/>
<comment type="function">
    <text evidence="2">Necessary for formate dehydrogenase activity.</text>
</comment>
<dbReference type="PANTHER" id="PTHR37689:SF1">
    <property type="entry name" value="PROTEIN FDHE"/>
    <property type="match status" value="1"/>
</dbReference>
<dbReference type="InterPro" id="IPR056774">
    <property type="entry name" value="FdhE_N"/>
</dbReference>
<dbReference type="GO" id="GO:0051604">
    <property type="term" value="P:protein maturation"/>
    <property type="evidence" value="ECO:0007669"/>
    <property type="project" value="TreeGrafter"/>
</dbReference>
<organism evidence="7 8">
    <name type="scientific">Azoarcus indigens</name>
    <dbReference type="NCBI Taxonomy" id="29545"/>
    <lineage>
        <taxon>Bacteria</taxon>
        <taxon>Pseudomonadati</taxon>
        <taxon>Pseudomonadota</taxon>
        <taxon>Betaproteobacteria</taxon>
        <taxon>Rhodocyclales</taxon>
        <taxon>Zoogloeaceae</taxon>
        <taxon>Azoarcus</taxon>
    </lineage>
</organism>
<dbReference type="InterPro" id="IPR056796">
    <property type="entry name" value="FdhE_C"/>
</dbReference>
<evidence type="ECO:0000259" key="4">
    <source>
        <dbReference type="Pfam" id="PF04216"/>
    </source>
</evidence>
<comment type="subcellular location">
    <subcellularLocation>
        <location evidence="2">Cytoplasm</location>
    </subcellularLocation>
</comment>
<feature type="domain" description="FdhE central" evidence="5">
    <location>
        <begin position="189"/>
        <end position="227"/>
    </location>
</feature>
<sequence>MSLNPNQNISATDGVIPPSSDPIEVCQPQKAAVFADRARRFDTLAADHSLGEYLRFLGRVTRLQHECLQDHPEVPLPDADALARAAGYGMPPLPVGDWPRDPAWRAHLRRILTGLREGASPEVIAVLDALAKAADDELEKLADAVLANDYTVDNAGGLPLVAAALQVYWTHMAAAPALSGLKRLDVPNVCPCCGSLAVASVLRIGGEVANLRYLHCSVCNTEWNMVRAKCVSCGGLEKVSYRHIEGGSEAVRAECCESCHSYLKIAQQDKDPLVDPVADDLATLALDILVDEAGFERAGPNPLFIPGNAE</sequence>
<dbReference type="NCBIfam" id="TIGR01562">
    <property type="entry name" value="FdhE"/>
    <property type="match status" value="1"/>
</dbReference>
<evidence type="ECO:0000256" key="1">
    <source>
        <dbReference type="ARBA" id="ARBA00022490"/>
    </source>
</evidence>
<evidence type="ECO:0000313" key="8">
    <source>
        <dbReference type="Proteomes" id="UP000295129"/>
    </source>
</evidence>
<keyword evidence="8" id="KW-1185">Reference proteome</keyword>
<evidence type="ECO:0000259" key="5">
    <source>
        <dbReference type="Pfam" id="PF24859"/>
    </source>
</evidence>
<dbReference type="OrthoDB" id="9794151at2"/>
<dbReference type="Pfam" id="PF24859">
    <property type="entry name" value="FdhE_central"/>
    <property type="match status" value="1"/>
</dbReference>
<protein>
    <recommendedName>
        <fullName evidence="2">Protein FdhE homolog</fullName>
    </recommendedName>
</protein>
<feature type="domain" description="FdhE N-terminal" evidence="4">
    <location>
        <begin position="25"/>
        <end position="175"/>
    </location>
</feature>
<gene>
    <name evidence="2" type="primary">fdhE</name>
    <name evidence="7" type="ORF">C7389_1178</name>
</gene>
<feature type="region of interest" description="Disordered" evidence="3">
    <location>
        <begin position="1"/>
        <end position="20"/>
    </location>
</feature>
<dbReference type="EMBL" id="SNVV01000017">
    <property type="protein sequence ID" value="TDN47893.1"/>
    <property type="molecule type" value="Genomic_DNA"/>
</dbReference>
<dbReference type="RefSeq" id="WP_133593826.1">
    <property type="nucleotide sequence ID" value="NZ_SNVV01000017.1"/>
</dbReference>
<dbReference type="Pfam" id="PF24860">
    <property type="entry name" value="FdhE_C"/>
    <property type="match status" value="1"/>
</dbReference>
<dbReference type="InterPro" id="IPR056797">
    <property type="entry name" value="FdhE_central"/>
</dbReference>
<dbReference type="SUPFAM" id="SSF144020">
    <property type="entry name" value="FdhE-like"/>
    <property type="match status" value="1"/>
</dbReference>
<dbReference type="InterPro" id="IPR006452">
    <property type="entry name" value="Formate_DH_accessory"/>
</dbReference>
<reference evidence="7 8" key="1">
    <citation type="submission" date="2019-03" db="EMBL/GenBank/DDBJ databases">
        <title>Genomic Encyclopedia of Type Strains, Phase IV (KMG-IV): sequencing the most valuable type-strain genomes for metagenomic binning, comparative biology and taxonomic classification.</title>
        <authorList>
            <person name="Goeker M."/>
        </authorList>
    </citation>
    <scope>NUCLEOTIDE SEQUENCE [LARGE SCALE GENOMIC DNA]</scope>
    <source>
        <strain evidence="7 8">DSM 12121</strain>
    </source>
</reference>
<evidence type="ECO:0000313" key="7">
    <source>
        <dbReference type="EMBL" id="TDN47893.1"/>
    </source>
</evidence>
<dbReference type="InterPro" id="IPR024064">
    <property type="entry name" value="FdhE-like_sf"/>
</dbReference>
<accession>A0A4R6DSC3</accession>
<dbReference type="GO" id="GO:0005829">
    <property type="term" value="C:cytosol"/>
    <property type="evidence" value="ECO:0007669"/>
    <property type="project" value="TreeGrafter"/>
</dbReference>
<evidence type="ECO:0000259" key="6">
    <source>
        <dbReference type="Pfam" id="PF24860"/>
    </source>
</evidence>
<keyword evidence="1 2" id="KW-0963">Cytoplasm</keyword>
<dbReference type="Gene3D" id="3.90.1670.10">
    <property type="entry name" value="FdhE-like domain"/>
    <property type="match status" value="1"/>
</dbReference>
<comment type="caution">
    <text evidence="7">The sequence shown here is derived from an EMBL/GenBank/DDBJ whole genome shotgun (WGS) entry which is preliminary data.</text>
</comment>
<dbReference type="Pfam" id="PF04216">
    <property type="entry name" value="FdhE_N"/>
    <property type="match status" value="1"/>
</dbReference>
<evidence type="ECO:0000256" key="2">
    <source>
        <dbReference type="HAMAP-Rule" id="MF_00611"/>
    </source>
</evidence>
<evidence type="ECO:0000256" key="3">
    <source>
        <dbReference type="SAM" id="MobiDB-lite"/>
    </source>
</evidence>
<dbReference type="GO" id="GO:0008199">
    <property type="term" value="F:ferric iron binding"/>
    <property type="evidence" value="ECO:0007669"/>
    <property type="project" value="TreeGrafter"/>
</dbReference>
<proteinExistence type="inferred from homology"/>
<feature type="compositionally biased region" description="Polar residues" evidence="3">
    <location>
        <begin position="1"/>
        <end position="11"/>
    </location>
</feature>